<reference evidence="2 3" key="1">
    <citation type="submission" date="2019-08" db="EMBL/GenBank/DDBJ databases">
        <title>In-depth cultivation of the pig gut microbiome towards novel bacterial diversity and tailored functional studies.</title>
        <authorList>
            <person name="Wylensek D."/>
            <person name="Hitch T.C.A."/>
            <person name="Clavel T."/>
        </authorList>
    </citation>
    <scope>NUCLEOTIDE SEQUENCE [LARGE SCALE GENOMIC DNA]</scope>
    <source>
        <strain evidence="2 3">WCA-389-WT-5B</strain>
    </source>
</reference>
<feature type="chain" id="PRO_5026867309" evidence="1">
    <location>
        <begin position="28"/>
        <end position="246"/>
    </location>
</feature>
<dbReference type="PROSITE" id="PS51257">
    <property type="entry name" value="PROKAR_LIPOPROTEIN"/>
    <property type="match status" value="1"/>
</dbReference>
<dbReference type="AlphaFoldDB" id="A0A6N7VYK8"/>
<dbReference type="Proteomes" id="UP000441455">
    <property type="component" value="Unassembled WGS sequence"/>
</dbReference>
<accession>A0A6N7VYK8</accession>
<proteinExistence type="predicted"/>
<dbReference type="RefSeq" id="WP_154488053.1">
    <property type="nucleotide sequence ID" value="NZ_VULN01000007.1"/>
</dbReference>
<organism evidence="2 3">
    <name type="scientific">Acidaminococcus fermentans</name>
    <dbReference type="NCBI Taxonomy" id="905"/>
    <lineage>
        <taxon>Bacteria</taxon>
        <taxon>Bacillati</taxon>
        <taxon>Bacillota</taxon>
        <taxon>Negativicutes</taxon>
        <taxon>Acidaminococcales</taxon>
        <taxon>Acidaminococcaceae</taxon>
        <taxon>Acidaminococcus</taxon>
    </lineage>
</organism>
<sequence>MKVIRNLVMSILCISLAFLSCTSPVSAARTPIQYMMRRMNYMQGTWYGVENPSDIVTFNGGLFNGKQIVGFDNLAGGGGDFGCNMIIQQDGEETNILLDAQNLGPADKPYHQYLRINDILYTRSQGPLYGESVGGIYLGMPVGKVVELYGKPDLTEQQRSRILYAYTRLGMMLDIRDGIVQQIRIYKLGDRKLDNTLLDCNSSLDEFKEAYGLSEIKMRGANSIGKEEYLWFNEYPQSIALSLYWN</sequence>
<dbReference type="OrthoDB" id="1669211at2"/>
<name>A0A6N7VYK8_ACIFE</name>
<evidence type="ECO:0000313" key="3">
    <source>
        <dbReference type="Proteomes" id="UP000441455"/>
    </source>
</evidence>
<evidence type="ECO:0000313" key="2">
    <source>
        <dbReference type="EMBL" id="MSS82135.1"/>
    </source>
</evidence>
<evidence type="ECO:0000256" key="1">
    <source>
        <dbReference type="SAM" id="SignalP"/>
    </source>
</evidence>
<dbReference type="EMBL" id="VULN01000007">
    <property type="protein sequence ID" value="MSS82135.1"/>
    <property type="molecule type" value="Genomic_DNA"/>
</dbReference>
<protein>
    <submittedName>
        <fullName evidence="2">Uncharacterized protein</fullName>
    </submittedName>
</protein>
<keyword evidence="1" id="KW-0732">Signal</keyword>
<comment type="caution">
    <text evidence="2">The sequence shown here is derived from an EMBL/GenBank/DDBJ whole genome shotgun (WGS) entry which is preliminary data.</text>
</comment>
<feature type="signal peptide" evidence="1">
    <location>
        <begin position="1"/>
        <end position="27"/>
    </location>
</feature>
<gene>
    <name evidence="2" type="ORF">FX155_05950</name>
</gene>